<dbReference type="InterPro" id="IPR046342">
    <property type="entry name" value="CBS_dom_sf"/>
</dbReference>
<feature type="transmembrane region" description="Helical" evidence="11">
    <location>
        <begin position="337"/>
        <end position="357"/>
    </location>
</feature>
<dbReference type="InterPro" id="IPR050368">
    <property type="entry name" value="ClC-type_chloride_channel"/>
</dbReference>
<feature type="transmembrane region" description="Helical" evidence="11">
    <location>
        <begin position="471"/>
        <end position="497"/>
    </location>
</feature>
<dbReference type="Pfam" id="PF00654">
    <property type="entry name" value="Voltage_CLC"/>
    <property type="match status" value="1"/>
</dbReference>
<dbReference type="PANTHER" id="PTHR43427">
    <property type="entry name" value="CHLORIDE CHANNEL PROTEIN CLC-E"/>
    <property type="match status" value="1"/>
</dbReference>
<keyword evidence="9" id="KW-0407">Ion channel</keyword>
<evidence type="ECO:0000256" key="5">
    <source>
        <dbReference type="ARBA" id="ARBA00023065"/>
    </source>
</evidence>
<keyword evidence="3 11" id="KW-0812">Transmembrane</keyword>
<evidence type="ECO:0000256" key="7">
    <source>
        <dbReference type="ARBA" id="ARBA00023173"/>
    </source>
</evidence>
<feature type="transmembrane region" description="Helical" evidence="11">
    <location>
        <begin position="503"/>
        <end position="520"/>
    </location>
</feature>
<evidence type="ECO:0000256" key="11">
    <source>
        <dbReference type="SAM" id="Phobius"/>
    </source>
</evidence>
<organism evidence="12 13">
    <name type="scientific">Methylobacterium tardum</name>
    <dbReference type="NCBI Taxonomy" id="374432"/>
    <lineage>
        <taxon>Bacteria</taxon>
        <taxon>Pseudomonadati</taxon>
        <taxon>Pseudomonadota</taxon>
        <taxon>Alphaproteobacteria</taxon>
        <taxon>Hyphomicrobiales</taxon>
        <taxon>Methylobacteriaceae</taxon>
        <taxon>Methylobacterium</taxon>
    </lineage>
</organism>
<protein>
    <submittedName>
        <fullName evidence="12">Chloride channel protein</fullName>
    </submittedName>
</protein>
<keyword evidence="4 11" id="KW-1133">Transmembrane helix</keyword>
<dbReference type="GO" id="GO:0005254">
    <property type="term" value="F:chloride channel activity"/>
    <property type="evidence" value="ECO:0007669"/>
    <property type="project" value="UniProtKB-KW"/>
</dbReference>
<evidence type="ECO:0000313" key="12">
    <source>
        <dbReference type="EMBL" id="GLS72197.1"/>
    </source>
</evidence>
<comment type="caution">
    <text evidence="12">The sequence shown here is derived from an EMBL/GenBank/DDBJ whole genome shotgun (WGS) entry which is preliminary data.</text>
</comment>
<accession>A0AA37TLJ8</accession>
<dbReference type="PANTHER" id="PTHR43427:SF6">
    <property type="entry name" value="CHLORIDE CHANNEL PROTEIN CLC-E"/>
    <property type="match status" value="1"/>
</dbReference>
<dbReference type="InterPro" id="IPR001807">
    <property type="entry name" value="ClC"/>
</dbReference>
<evidence type="ECO:0000256" key="6">
    <source>
        <dbReference type="ARBA" id="ARBA00023136"/>
    </source>
</evidence>
<evidence type="ECO:0000256" key="2">
    <source>
        <dbReference type="ARBA" id="ARBA00022448"/>
    </source>
</evidence>
<evidence type="ECO:0000256" key="1">
    <source>
        <dbReference type="ARBA" id="ARBA00004141"/>
    </source>
</evidence>
<feature type="transmembrane region" description="Helical" evidence="11">
    <location>
        <begin position="411"/>
        <end position="431"/>
    </location>
</feature>
<dbReference type="SUPFAM" id="SSF81340">
    <property type="entry name" value="Clc chloride channel"/>
    <property type="match status" value="1"/>
</dbReference>
<feature type="transmembrane region" description="Helical" evidence="11">
    <location>
        <begin position="108"/>
        <end position="131"/>
    </location>
</feature>
<dbReference type="CDD" id="cd00400">
    <property type="entry name" value="Voltage_gated_ClC"/>
    <property type="match status" value="1"/>
</dbReference>
<evidence type="ECO:0000256" key="9">
    <source>
        <dbReference type="ARBA" id="ARBA00023303"/>
    </source>
</evidence>
<gene>
    <name evidence="12" type="primary">clc</name>
    <name evidence="12" type="ORF">GCM10007890_42100</name>
</gene>
<dbReference type="SUPFAM" id="SSF54631">
    <property type="entry name" value="CBS-domain pair"/>
    <property type="match status" value="1"/>
</dbReference>
<feature type="transmembrane region" description="Helical" evidence="11">
    <location>
        <begin position="437"/>
        <end position="459"/>
    </location>
</feature>
<feature type="region of interest" description="Disordered" evidence="10">
    <location>
        <begin position="32"/>
        <end position="87"/>
    </location>
</feature>
<dbReference type="GO" id="GO:0034707">
    <property type="term" value="C:chloride channel complex"/>
    <property type="evidence" value="ECO:0007669"/>
    <property type="project" value="UniProtKB-KW"/>
</dbReference>
<feature type="transmembrane region" description="Helical" evidence="11">
    <location>
        <begin position="158"/>
        <end position="180"/>
    </location>
</feature>
<reference evidence="13" key="1">
    <citation type="journal article" date="2019" name="Int. J. Syst. Evol. Microbiol.">
        <title>The Global Catalogue of Microorganisms (GCM) 10K type strain sequencing project: providing services to taxonomists for standard genome sequencing and annotation.</title>
        <authorList>
            <consortium name="The Broad Institute Genomics Platform"/>
            <consortium name="The Broad Institute Genome Sequencing Center for Infectious Disease"/>
            <person name="Wu L."/>
            <person name="Ma J."/>
        </authorList>
    </citation>
    <scope>NUCLEOTIDE SEQUENCE [LARGE SCALE GENOMIC DNA]</scope>
    <source>
        <strain evidence="13">NBRC 103632</strain>
    </source>
</reference>
<keyword evidence="8" id="KW-0868">Chloride</keyword>
<dbReference type="Proteomes" id="UP001157440">
    <property type="component" value="Unassembled WGS sequence"/>
</dbReference>
<dbReference type="InterPro" id="IPR014743">
    <property type="entry name" value="Cl-channel_core"/>
</dbReference>
<name>A0AA37TLJ8_9HYPH</name>
<keyword evidence="2" id="KW-0813">Transport</keyword>
<evidence type="ECO:0000256" key="8">
    <source>
        <dbReference type="ARBA" id="ARBA00023214"/>
    </source>
</evidence>
<evidence type="ECO:0000256" key="10">
    <source>
        <dbReference type="SAM" id="MobiDB-lite"/>
    </source>
</evidence>
<keyword evidence="5" id="KW-0406">Ion transport</keyword>
<dbReference type="EMBL" id="BSPL01000020">
    <property type="protein sequence ID" value="GLS72197.1"/>
    <property type="molecule type" value="Genomic_DNA"/>
</dbReference>
<comment type="subcellular location">
    <subcellularLocation>
        <location evidence="1">Membrane</location>
        <topology evidence="1">Multi-pass membrane protein</topology>
    </subcellularLocation>
</comment>
<feature type="transmembrane region" description="Helical" evidence="11">
    <location>
        <begin position="255"/>
        <end position="277"/>
    </location>
</feature>
<sequence length="691" mass="70857">MARRLCPAPGSGAALRRGGCVCNVDGRGSNCDRKADASLGPRRADPGATRRTVSARQPAAAAGGGQASAETPGRAQARPGRRARRRWTGAGLVQAPGRLRSLVRRSEGGLVALATLVGCVSGIAVSAMTWVTQTLRELLYGLPAGTRLSAADAVTPTLLLVGPCLGGALLGLVILAAAYLRGPRKRPAIDPIEANALHGGRMSLRDSVYLALQNVISNGCGASVGLEAGYTQIASGLASRLGIAFEVRRSDLRTLVGCGAAGAIAAGFGAPLAGAFYAFELIIGTYSIATLTPVVVAALCGNLVSRSLIETQPLVDLGDMQAVTTSHVTSMEILPSLALGLVCAALGILIMRGVTLVERLVQASGLPRAAAPAFGGLCVGALALLATPQVLSGGHGALHMHFAAEGQGHGIAALAALFAAKATASAISIGSGFRGGLFFASLFLGAIAGKLFAALAPELVPPLAQFGLTPLAYAVIGMSALAVAIIGGPLTMTFLALEVTGSLPITGVVLAAVIASSLTVRKTFGYSFATWRFHLRGESIRSPHDVGWIRSLTVGRLMRRDPGTVAVETPLPTFLRAHPLGSPSRVIAVDGRGRYAGIVNVPEAHAAARDAAADAQPVLADLLLHAGDFLTPSMNAKDAAAAFDRTESEALAVVDGPETRRVLGLLTESHTLKRYSDELDRQRRAMAGETD</sequence>
<dbReference type="Gene3D" id="1.10.3080.10">
    <property type="entry name" value="Clc chloride channel"/>
    <property type="match status" value="1"/>
</dbReference>
<evidence type="ECO:0000256" key="4">
    <source>
        <dbReference type="ARBA" id="ARBA00022989"/>
    </source>
</evidence>
<dbReference type="AlphaFoldDB" id="A0AA37TLJ8"/>
<proteinExistence type="predicted"/>
<keyword evidence="6 11" id="KW-0472">Membrane</keyword>
<feature type="transmembrane region" description="Helical" evidence="11">
    <location>
        <begin position="369"/>
        <end position="391"/>
    </location>
</feature>
<feature type="compositionally biased region" description="Low complexity" evidence="10">
    <location>
        <begin position="54"/>
        <end position="78"/>
    </location>
</feature>
<evidence type="ECO:0000313" key="13">
    <source>
        <dbReference type="Proteomes" id="UP001157440"/>
    </source>
</evidence>
<dbReference type="PRINTS" id="PR00762">
    <property type="entry name" value="CLCHANNEL"/>
</dbReference>
<evidence type="ECO:0000256" key="3">
    <source>
        <dbReference type="ARBA" id="ARBA00022692"/>
    </source>
</evidence>
<keyword evidence="7" id="KW-0869">Chloride channel</keyword>
<keyword evidence="13" id="KW-1185">Reference proteome</keyword>